<evidence type="ECO:0000259" key="7">
    <source>
        <dbReference type="PROSITE" id="PS51192"/>
    </source>
</evidence>
<dbReference type="PROSITE" id="PS51195">
    <property type="entry name" value="Q_MOTIF"/>
    <property type="match status" value="1"/>
</dbReference>
<keyword evidence="11" id="KW-1185">Reference proteome</keyword>
<dbReference type="PANTHER" id="PTHR47959:SF1">
    <property type="entry name" value="ATP-DEPENDENT RNA HELICASE DBPA"/>
    <property type="match status" value="1"/>
</dbReference>
<dbReference type="OrthoDB" id="9805696at2"/>
<keyword evidence="3 10" id="KW-0347">Helicase</keyword>
<dbReference type="InterPro" id="IPR044742">
    <property type="entry name" value="DEAD/DEAH_RhlB"/>
</dbReference>
<dbReference type="EMBL" id="JTLV02000001">
    <property type="protein sequence ID" value="PQM32064.1"/>
    <property type="molecule type" value="Genomic_DNA"/>
</dbReference>
<comment type="caution">
    <text evidence="10">The sequence shown here is derived from an EMBL/GenBank/DDBJ whole genome shotgun (WGS) entry which is preliminary data.</text>
</comment>
<dbReference type="AlphaFoldDB" id="A0A2P6FFD0"/>
<dbReference type="InterPro" id="IPR027417">
    <property type="entry name" value="P-loop_NTPase"/>
</dbReference>
<feature type="domain" description="Helicase ATP-binding" evidence="7">
    <location>
        <begin position="33"/>
        <end position="205"/>
    </location>
</feature>
<dbReference type="Proteomes" id="UP000031565">
    <property type="component" value="Unassembled WGS sequence"/>
</dbReference>
<sequence>MSNFNKLGLKRFLNLGLEQLNFTEPTMVQEKVIPLLLKHQNVICKAHTGTGKTFAFCLPILNNLNYDQPSIQAIIVTPTRELAKQIYDNIRFFKTFQPALQVNCFVGGEDINRQVEQLTRSQPHIMVVTPTRLKDLFDQQSLKLGKLTTFIVDECDMIFNLGFIENVDYLLSKVNSNVQVSVFSATIPEELKPFLIKYLNNPHYLDLNANQTTNQNITHILIPTKHQERSTVLLKLLNTFDPYLCLIFVNKKEEINKYYDLLLEHNYSVTQLHAGLEPRLRTQIVKRIRNLEYKYIIASDIAARGIDFVGVSHVISIDLPTDLEYYIHRSGRTGRANYTGYSYTLYDTKNLTLVQQLIAKGITFKYQKWNQQNELVDVDLAISKPKKQNSEQVNNEINKIIHRYKTKENNKKVKPGYKKKRKEEIAALKKQIRRDHIKASIKKIKKEKAKERGMKLFDKE</sequence>
<dbReference type="EC" id="3.6.4.13" evidence="10"/>
<dbReference type="InterPro" id="IPR014001">
    <property type="entry name" value="Helicase_ATP-bd"/>
</dbReference>
<evidence type="ECO:0000256" key="3">
    <source>
        <dbReference type="ARBA" id="ARBA00022806"/>
    </source>
</evidence>
<keyword evidence="2 10" id="KW-0378">Hydrolase</keyword>
<dbReference type="PROSITE" id="PS51194">
    <property type="entry name" value="HELICASE_CTER"/>
    <property type="match status" value="1"/>
</dbReference>
<dbReference type="STRING" id="2138.SMSRO_v1c17800"/>
<protein>
    <submittedName>
        <fullName evidence="10">DEAD-box ATP-dependent RNA helicase CshB</fullName>
        <ecNumber evidence="10">3.6.4.13</ecNumber>
    </submittedName>
</protein>
<keyword evidence="1" id="KW-0547">Nucleotide-binding</keyword>
<dbReference type="InterPro" id="IPR050079">
    <property type="entry name" value="DEAD_box_RNA_helicase"/>
</dbReference>
<dbReference type="SMART" id="SM00487">
    <property type="entry name" value="DEXDc"/>
    <property type="match status" value="1"/>
</dbReference>
<gene>
    <name evidence="10" type="primary">cshB</name>
    <name evidence="10" type="ORF">SMSRO_SF019570</name>
</gene>
<dbReference type="InterPro" id="IPR011545">
    <property type="entry name" value="DEAD/DEAH_box_helicase_dom"/>
</dbReference>
<keyword evidence="4" id="KW-0067">ATP-binding</keyword>
<dbReference type="GO" id="GO:0005829">
    <property type="term" value="C:cytosol"/>
    <property type="evidence" value="ECO:0007669"/>
    <property type="project" value="TreeGrafter"/>
</dbReference>
<evidence type="ECO:0000259" key="9">
    <source>
        <dbReference type="PROSITE" id="PS51195"/>
    </source>
</evidence>
<evidence type="ECO:0000313" key="11">
    <source>
        <dbReference type="Proteomes" id="UP000031565"/>
    </source>
</evidence>
<dbReference type="GO" id="GO:0016787">
    <property type="term" value="F:hydrolase activity"/>
    <property type="evidence" value="ECO:0007669"/>
    <property type="project" value="UniProtKB-KW"/>
</dbReference>
<dbReference type="PANTHER" id="PTHR47959">
    <property type="entry name" value="ATP-DEPENDENT RNA HELICASE RHLE-RELATED"/>
    <property type="match status" value="1"/>
</dbReference>
<feature type="domain" description="Helicase C-terminal" evidence="8">
    <location>
        <begin position="232"/>
        <end position="376"/>
    </location>
</feature>
<dbReference type="RefSeq" id="WP_040094029.1">
    <property type="nucleotide sequence ID" value="NZ_CM020866.1"/>
</dbReference>
<dbReference type="CDD" id="cd00268">
    <property type="entry name" value="DEADc"/>
    <property type="match status" value="1"/>
</dbReference>
<evidence type="ECO:0000259" key="8">
    <source>
        <dbReference type="PROSITE" id="PS51194"/>
    </source>
</evidence>
<dbReference type="PROSITE" id="PS51192">
    <property type="entry name" value="HELICASE_ATP_BIND_1"/>
    <property type="match status" value="1"/>
</dbReference>
<proteinExistence type="inferred from homology"/>
<organism evidence="10 11">
    <name type="scientific">Spiroplasma poulsonii</name>
    <dbReference type="NCBI Taxonomy" id="2138"/>
    <lineage>
        <taxon>Bacteria</taxon>
        <taxon>Bacillati</taxon>
        <taxon>Mycoplasmatota</taxon>
        <taxon>Mollicutes</taxon>
        <taxon>Entomoplasmatales</taxon>
        <taxon>Spiroplasmataceae</taxon>
        <taxon>Spiroplasma</taxon>
    </lineage>
</organism>
<name>A0A2P6FFD0_9MOLU</name>
<dbReference type="SMART" id="SM00490">
    <property type="entry name" value="HELICc"/>
    <property type="match status" value="1"/>
</dbReference>
<dbReference type="GO" id="GO:0003676">
    <property type="term" value="F:nucleic acid binding"/>
    <property type="evidence" value="ECO:0007669"/>
    <property type="project" value="InterPro"/>
</dbReference>
<dbReference type="CDD" id="cd18787">
    <property type="entry name" value="SF2_C_DEAD"/>
    <property type="match status" value="1"/>
</dbReference>
<dbReference type="Pfam" id="PF00271">
    <property type="entry name" value="Helicase_C"/>
    <property type="match status" value="1"/>
</dbReference>
<dbReference type="GO" id="GO:0003724">
    <property type="term" value="F:RNA helicase activity"/>
    <property type="evidence" value="ECO:0007669"/>
    <property type="project" value="UniProtKB-EC"/>
</dbReference>
<evidence type="ECO:0000256" key="2">
    <source>
        <dbReference type="ARBA" id="ARBA00022801"/>
    </source>
</evidence>
<comment type="similarity">
    <text evidence="5">Belongs to the DEAD box helicase family.</text>
</comment>
<evidence type="ECO:0000256" key="4">
    <source>
        <dbReference type="ARBA" id="ARBA00022840"/>
    </source>
</evidence>
<evidence type="ECO:0000313" key="10">
    <source>
        <dbReference type="EMBL" id="PQM32064.1"/>
    </source>
</evidence>
<dbReference type="InterPro" id="IPR001650">
    <property type="entry name" value="Helicase_C-like"/>
</dbReference>
<dbReference type="Gene3D" id="3.40.50.300">
    <property type="entry name" value="P-loop containing nucleotide triphosphate hydrolases"/>
    <property type="match status" value="2"/>
</dbReference>
<evidence type="ECO:0000256" key="5">
    <source>
        <dbReference type="ARBA" id="ARBA00038437"/>
    </source>
</evidence>
<reference evidence="10 11" key="1">
    <citation type="journal article" date="2015" name="MBio">
        <title>Genome sequence of the Drosophila melanogaster male-killing Spiroplasma strain MSRO endosymbiont.</title>
        <authorList>
            <person name="Paredes J.C."/>
            <person name="Herren J.K."/>
            <person name="Schupfer F."/>
            <person name="Marin R."/>
            <person name="Claverol S."/>
            <person name="Kuo C.H."/>
            <person name="Lemaitre B."/>
            <person name="Beven L."/>
        </authorList>
    </citation>
    <scope>NUCLEOTIDE SEQUENCE [LARGE SCALE GENOMIC DNA]</scope>
    <source>
        <strain evidence="10 11">MSRO</strain>
    </source>
</reference>
<dbReference type="GO" id="GO:0005524">
    <property type="term" value="F:ATP binding"/>
    <property type="evidence" value="ECO:0007669"/>
    <property type="project" value="UniProtKB-KW"/>
</dbReference>
<dbReference type="Pfam" id="PF00270">
    <property type="entry name" value="DEAD"/>
    <property type="match status" value="1"/>
</dbReference>
<evidence type="ECO:0000256" key="1">
    <source>
        <dbReference type="ARBA" id="ARBA00022741"/>
    </source>
</evidence>
<feature type="short sequence motif" description="Q motif" evidence="6">
    <location>
        <begin position="2"/>
        <end position="30"/>
    </location>
</feature>
<dbReference type="SUPFAM" id="SSF52540">
    <property type="entry name" value="P-loop containing nucleoside triphosphate hydrolases"/>
    <property type="match status" value="1"/>
</dbReference>
<feature type="domain" description="DEAD-box RNA helicase Q" evidence="9">
    <location>
        <begin position="2"/>
        <end position="30"/>
    </location>
</feature>
<accession>A0A2P6FFD0</accession>
<evidence type="ECO:0000256" key="6">
    <source>
        <dbReference type="PROSITE-ProRule" id="PRU00552"/>
    </source>
</evidence>
<dbReference type="InterPro" id="IPR014014">
    <property type="entry name" value="RNA_helicase_DEAD_Q_motif"/>
</dbReference>